<evidence type="ECO:0000313" key="2">
    <source>
        <dbReference type="Proteomes" id="UP000011625"/>
    </source>
</evidence>
<organism evidence="1 2">
    <name type="scientific">Halococcus salifodinae DSM 8989</name>
    <dbReference type="NCBI Taxonomy" id="1227456"/>
    <lineage>
        <taxon>Archaea</taxon>
        <taxon>Methanobacteriati</taxon>
        <taxon>Methanobacteriota</taxon>
        <taxon>Stenosarchaea group</taxon>
        <taxon>Halobacteria</taxon>
        <taxon>Halobacteriales</taxon>
        <taxon>Halococcaceae</taxon>
        <taxon>Halococcus</taxon>
    </lineage>
</organism>
<evidence type="ECO:0000313" key="1">
    <source>
        <dbReference type="EMBL" id="EMA52446.1"/>
    </source>
</evidence>
<sequence>MADGWTALLEYDDVYQATSRNATSDANYGFHESWDELRDQIAP</sequence>
<name>M0N3J9_9EURY</name>
<protein>
    <submittedName>
        <fullName evidence="1">Uncharacterized protein</fullName>
    </submittedName>
</protein>
<dbReference type="AlphaFoldDB" id="M0N3J9"/>
<gene>
    <name evidence="1" type="ORF">C450_10103</name>
</gene>
<proteinExistence type="predicted"/>
<keyword evidence="2" id="KW-1185">Reference proteome</keyword>
<comment type="caution">
    <text evidence="1">The sequence shown here is derived from an EMBL/GenBank/DDBJ whole genome shotgun (WGS) entry which is preliminary data.</text>
</comment>
<reference evidence="1 2" key="1">
    <citation type="journal article" date="2014" name="PLoS Genet.">
        <title>Phylogenetically driven sequencing of extremely halophilic archaea reveals strategies for static and dynamic osmo-response.</title>
        <authorList>
            <person name="Becker E.A."/>
            <person name="Seitzer P.M."/>
            <person name="Tritt A."/>
            <person name="Larsen D."/>
            <person name="Krusor M."/>
            <person name="Yao A.I."/>
            <person name="Wu D."/>
            <person name="Madern D."/>
            <person name="Eisen J.A."/>
            <person name="Darling A.E."/>
            <person name="Facciotti M.T."/>
        </authorList>
    </citation>
    <scope>NUCLEOTIDE SEQUENCE [LARGE SCALE GENOMIC DNA]</scope>
    <source>
        <strain evidence="1 2">DSM 8989</strain>
    </source>
</reference>
<accession>M0N3J9</accession>
<dbReference type="PATRIC" id="fig|1227456.3.peg.2041"/>
<dbReference type="EMBL" id="AOME01000054">
    <property type="protein sequence ID" value="EMA52446.1"/>
    <property type="molecule type" value="Genomic_DNA"/>
</dbReference>
<dbReference type="Proteomes" id="UP000011625">
    <property type="component" value="Unassembled WGS sequence"/>
</dbReference>